<evidence type="ECO:0000313" key="2">
    <source>
        <dbReference type="Proteomes" id="UP000321362"/>
    </source>
</evidence>
<dbReference type="PROSITE" id="PS51257">
    <property type="entry name" value="PROKAR_LIPOPROTEIN"/>
    <property type="match status" value="1"/>
</dbReference>
<name>A0A5B8W0E3_9SPHI</name>
<dbReference type="AlphaFoldDB" id="A0A5B8W0E3"/>
<keyword evidence="2" id="KW-1185">Reference proteome</keyword>
<dbReference type="RefSeq" id="WP_147054568.1">
    <property type="nucleotide sequence ID" value="NZ_CP042437.1"/>
</dbReference>
<dbReference type="Proteomes" id="UP000321362">
    <property type="component" value="Chromosome"/>
</dbReference>
<evidence type="ECO:0000313" key="1">
    <source>
        <dbReference type="EMBL" id="QEC77143.1"/>
    </source>
</evidence>
<dbReference type="KEGG" id="mgk:FSB76_14750"/>
<reference evidence="1 2" key="1">
    <citation type="journal article" date="2013" name="J. Microbiol.">
        <title>Mucilaginibacter ginsenosidivorax sp. nov., with ginsenoside converting activity isolated from sediment.</title>
        <authorList>
            <person name="Kim J.K."/>
            <person name="Choi T.E."/>
            <person name="Liu Q.M."/>
            <person name="Park H.Y."/>
            <person name="Yi T.H."/>
            <person name="Yoon M.H."/>
            <person name="Kim S.C."/>
            <person name="Im W.T."/>
        </authorList>
    </citation>
    <scope>NUCLEOTIDE SEQUENCE [LARGE SCALE GENOMIC DNA]</scope>
    <source>
        <strain evidence="1 2">KHI28</strain>
    </source>
</reference>
<accession>A0A5B8W0E3</accession>
<evidence type="ECO:0008006" key="3">
    <source>
        <dbReference type="Google" id="ProtNLM"/>
    </source>
</evidence>
<proteinExistence type="predicted"/>
<dbReference type="OrthoDB" id="795392at2"/>
<protein>
    <recommendedName>
        <fullName evidence="3">Lipoprotein</fullName>
    </recommendedName>
</protein>
<dbReference type="EMBL" id="CP042437">
    <property type="protein sequence ID" value="QEC77143.1"/>
    <property type="molecule type" value="Genomic_DNA"/>
</dbReference>
<sequence length="218" mass="24833">MKSIFYIITISTLLSGCSDSTHKAVKTKSVPVDTTNSFKIGNLWVTPKKEFKFNSLREAGSDTIHLVVCADYVYWPFGKIKDQLKFSSSLLNNFKVVNKTYKMPGGPAVFQVLKHASSKLIFFFDNSDGETHTDIFKGEIYDADVSFSNNIKIGIDFEGFYRVFFDYFPGELKNHYKVIQFSSCVDGITHTYTFKNGKLNSVVFTTYGYRDSFSKVDY</sequence>
<gene>
    <name evidence="1" type="ORF">FSB76_14750</name>
</gene>
<organism evidence="1 2">
    <name type="scientific">Mucilaginibacter ginsenosidivorax</name>
    <dbReference type="NCBI Taxonomy" id="862126"/>
    <lineage>
        <taxon>Bacteria</taxon>
        <taxon>Pseudomonadati</taxon>
        <taxon>Bacteroidota</taxon>
        <taxon>Sphingobacteriia</taxon>
        <taxon>Sphingobacteriales</taxon>
        <taxon>Sphingobacteriaceae</taxon>
        <taxon>Mucilaginibacter</taxon>
    </lineage>
</organism>